<evidence type="ECO:0000313" key="3">
    <source>
        <dbReference type="Proteomes" id="UP000664617"/>
    </source>
</evidence>
<keyword evidence="3" id="KW-1185">Reference proteome</keyword>
<accession>A0ABS3I7Z2</accession>
<proteinExistence type="predicted"/>
<name>A0ABS3I7Z2_9MICO</name>
<dbReference type="RefSeq" id="WP_207275081.1">
    <property type="nucleotide sequence ID" value="NZ_JAFMPK010000034.1"/>
</dbReference>
<gene>
    <name evidence="2" type="ORF">J0911_08810</name>
</gene>
<dbReference type="EMBL" id="JAFMPK010000034">
    <property type="protein sequence ID" value="MBO0609130.1"/>
    <property type="molecule type" value="Genomic_DNA"/>
</dbReference>
<reference evidence="2 3" key="1">
    <citation type="submission" date="2021-03" db="EMBL/GenBank/DDBJ databases">
        <authorList>
            <person name="Xin L."/>
        </authorList>
    </citation>
    <scope>NUCLEOTIDE SEQUENCE [LARGE SCALE GENOMIC DNA]</scope>
    <source>
        <strain evidence="2 3">XHU 5031</strain>
    </source>
</reference>
<organism evidence="2 3">
    <name type="scientific">Myceligenerans salitolerans</name>
    <dbReference type="NCBI Taxonomy" id="1230528"/>
    <lineage>
        <taxon>Bacteria</taxon>
        <taxon>Bacillati</taxon>
        <taxon>Actinomycetota</taxon>
        <taxon>Actinomycetes</taxon>
        <taxon>Micrococcales</taxon>
        <taxon>Promicromonosporaceae</taxon>
        <taxon>Myceligenerans</taxon>
    </lineage>
</organism>
<evidence type="ECO:0008006" key="4">
    <source>
        <dbReference type="Google" id="ProtNLM"/>
    </source>
</evidence>
<reference evidence="3" key="2">
    <citation type="submission" date="2023-07" db="EMBL/GenBank/DDBJ databases">
        <title>Myceligenerans salitolerans sp. nov., a halotolerant actinomycete isolated from a salt lake in Xinjiang, China.</title>
        <authorList>
            <person name="Guan T."/>
        </authorList>
    </citation>
    <scope>NUCLEOTIDE SEQUENCE [LARGE SCALE GENOMIC DNA]</scope>
    <source>
        <strain evidence="3">XHU 5031</strain>
    </source>
</reference>
<evidence type="ECO:0000256" key="1">
    <source>
        <dbReference type="SAM" id="SignalP"/>
    </source>
</evidence>
<sequence>MTTFVLLVLTVVGAALTCDVHANEHAHDVGQLYGAAESHGRGAAQATYDVAIDDVDTVAPVGGGSPGCSDHDTVTAQSFPLSPPPPVLATMPERTAFRLAPVLVRLDHRPASGVAAARAPSLHALGISRT</sequence>
<evidence type="ECO:0000313" key="2">
    <source>
        <dbReference type="EMBL" id="MBO0609130.1"/>
    </source>
</evidence>
<protein>
    <recommendedName>
        <fullName evidence="4">Secreted protein</fullName>
    </recommendedName>
</protein>
<comment type="caution">
    <text evidence="2">The sequence shown here is derived from an EMBL/GenBank/DDBJ whole genome shotgun (WGS) entry which is preliminary data.</text>
</comment>
<feature type="chain" id="PRO_5046471072" description="Secreted protein" evidence="1">
    <location>
        <begin position="23"/>
        <end position="130"/>
    </location>
</feature>
<feature type="signal peptide" evidence="1">
    <location>
        <begin position="1"/>
        <end position="22"/>
    </location>
</feature>
<dbReference type="Proteomes" id="UP000664617">
    <property type="component" value="Unassembled WGS sequence"/>
</dbReference>
<keyword evidence="1" id="KW-0732">Signal</keyword>